<evidence type="ECO:0000256" key="1">
    <source>
        <dbReference type="ARBA" id="ARBA00004141"/>
    </source>
</evidence>
<evidence type="ECO:0000256" key="9">
    <source>
        <dbReference type="ARBA" id="ARBA00023136"/>
    </source>
</evidence>
<keyword evidence="7 12" id="KW-1133">Transmembrane helix</keyword>
<dbReference type="EMBL" id="FN554970">
    <property type="protein sequence ID" value="CBH12551.1"/>
    <property type="molecule type" value="Genomic_DNA"/>
</dbReference>
<organism evidence="14 15">
    <name type="scientific">Trypanosoma brucei gambiense (strain MHOM/CI/86/DAL972)</name>
    <dbReference type="NCBI Taxonomy" id="679716"/>
    <lineage>
        <taxon>Eukaryota</taxon>
        <taxon>Discoba</taxon>
        <taxon>Euglenozoa</taxon>
        <taxon>Kinetoplastea</taxon>
        <taxon>Metakinetoplastina</taxon>
        <taxon>Trypanosomatida</taxon>
        <taxon>Trypanosomatidae</taxon>
        <taxon>Trypanosoma</taxon>
    </lineage>
</organism>
<feature type="transmembrane region" description="Helical" evidence="12">
    <location>
        <begin position="81"/>
        <end position="103"/>
    </location>
</feature>
<feature type="region of interest" description="Disordered" evidence="13">
    <location>
        <begin position="285"/>
        <end position="306"/>
    </location>
</feature>
<evidence type="ECO:0000256" key="2">
    <source>
        <dbReference type="ARBA" id="ARBA00007263"/>
    </source>
</evidence>
<evidence type="ECO:0000256" key="6">
    <source>
        <dbReference type="ARBA" id="ARBA00022832"/>
    </source>
</evidence>
<keyword evidence="4 12" id="KW-0808">Transferase</keyword>
<dbReference type="Pfam" id="PF01151">
    <property type="entry name" value="ELO"/>
    <property type="match status" value="1"/>
</dbReference>
<dbReference type="KEGG" id="tbg:TbgDal_VII4690"/>
<feature type="transmembrane region" description="Helical" evidence="12">
    <location>
        <begin position="258"/>
        <end position="279"/>
    </location>
</feature>
<dbReference type="RefSeq" id="XP_011774831.1">
    <property type="nucleotide sequence ID" value="XM_011776529.1"/>
</dbReference>
<keyword evidence="6 12" id="KW-0276">Fatty acid metabolism</keyword>
<gene>
    <name evidence="14" type="ORF">TbgDal_VII4690</name>
</gene>
<dbReference type="OrthoDB" id="434092at2759"/>
<evidence type="ECO:0000256" key="12">
    <source>
        <dbReference type="RuleBase" id="RU361115"/>
    </source>
</evidence>
<dbReference type="GO" id="GO:0034626">
    <property type="term" value="P:fatty acid elongation, polyunsaturated fatty acid"/>
    <property type="evidence" value="ECO:0007669"/>
    <property type="project" value="TreeGrafter"/>
</dbReference>
<dbReference type="GO" id="GO:0009922">
    <property type="term" value="F:fatty acid elongase activity"/>
    <property type="evidence" value="ECO:0007669"/>
    <property type="project" value="InterPro"/>
</dbReference>
<dbReference type="GO" id="GO:0034625">
    <property type="term" value="P:fatty acid elongation, monounsaturated fatty acid"/>
    <property type="evidence" value="ECO:0007669"/>
    <property type="project" value="TreeGrafter"/>
</dbReference>
<reference evidence="15" key="1">
    <citation type="journal article" date="2010" name="PLoS Negl. Trop. Dis.">
        <title>The genome sequence of Trypanosoma brucei gambiense, causative agent of chronic human african trypanosomiasis.</title>
        <authorList>
            <person name="Jackson A.P."/>
            <person name="Sanders M."/>
            <person name="Berry A."/>
            <person name="McQuillan J."/>
            <person name="Aslett M.A."/>
            <person name="Quail M.A."/>
            <person name="Chukualim B."/>
            <person name="Capewell P."/>
            <person name="MacLeod A."/>
            <person name="Melville S.E."/>
            <person name="Gibson W."/>
            <person name="Barry J.D."/>
            <person name="Berriman M."/>
            <person name="Hertz-Fowler C."/>
        </authorList>
    </citation>
    <scope>NUCLEOTIDE SEQUENCE [LARGE SCALE GENOMIC DNA]</scope>
    <source>
        <strain evidence="15">MHOM/CI/86/DAL972</strain>
    </source>
</reference>
<evidence type="ECO:0000256" key="13">
    <source>
        <dbReference type="SAM" id="MobiDB-lite"/>
    </source>
</evidence>
<evidence type="ECO:0000256" key="10">
    <source>
        <dbReference type="ARBA" id="ARBA00023160"/>
    </source>
</evidence>
<dbReference type="PANTHER" id="PTHR11157">
    <property type="entry name" value="FATTY ACID ACYL TRANSFERASE-RELATED"/>
    <property type="match status" value="1"/>
</dbReference>
<keyword evidence="10 12" id="KW-0275">Fatty acid biosynthesis</keyword>
<name>C9ZT16_TRYB9</name>
<dbReference type="GO" id="GO:0019367">
    <property type="term" value="P:fatty acid elongation, saturated fatty acid"/>
    <property type="evidence" value="ECO:0007669"/>
    <property type="project" value="TreeGrafter"/>
</dbReference>
<feature type="compositionally biased region" description="Polar residues" evidence="13">
    <location>
        <begin position="289"/>
        <end position="300"/>
    </location>
</feature>
<dbReference type="InterPro" id="IPR030457">
    <property type="entry name" value="ELO_CS"/>
</dbReference>
<feature type="transmembrane region" description="Helical" evidence="12">
    <location>
        <begin position="23"/>
        <end position="44"/>
    </location>
</feature>
<dbReference type="GeneID" id="23862695"/>
<feature type="transmembrane region" description="Helical" evidence="12">
    <location>
        <begin position="191"/>
        <end position="208"/>
    </location>
</feature>
<keyword evidence="8 12" id="KW-0443">Lipid metabolism</keyword>
<keyword evidence="3 12" id="KW-0444">Lipid biosynthesis</keyword>
<feature type="transmembrane region" description="Helical" evidence="12">
    <location>
        <begin position="215"/>
        <end position="238"/>
    </location>
</feature>
<dbReference type="EC" id="2.3.1.-" evidence="12"/>
<evidence type="ECO:0000256" key="11">
    <source>
        <dbReference type="ARBA" id="ARBA00044291"/>
    </source>
</evidence>
<comment type="subcellular location">
    <subcellularLocation>
        <location evidence="1">Membrane</location>
        <topology evidence="1">Multi-pass membrane protein</topology>
    </subcellularLocation>
</comment>
<evidence type="ECO:0000313" key="14">
    <source>
        <dbReference type="EMBL" id="CBH12551.1"/>
    </source>
</evidence>
<protein>
    <recommendedName>
        <fullName evidence="11 12">Elongation of fatty acids protein</fullName>
        <ecNumber evidence="12">2.3.1.-</ecNumber>
    </recommendedName>
</protein>
<evidence type="ECO:0000256" key="7">
    <source>
        <dbReference type="ARBA" id="ARBA00022989"/>
    </source>
</evidence>
<sequence length="306" mass="33928">MFFTPPQLQKLEQDWNGLAVRDWMIANVDVVLYISFLYLGFVFIGPKLFAKLVGTNPAAAAAAGARSADGTGSPIVRRSMVVWNLALSIFSIFGTSTVTPVLLRNLANKGFYGATCDFKETEFYTTNVGFWMGIFALSKIPELVDTIFLVLQGKQELPFLHWYHHVTVLLFSWHTYCVGSSAYIWVAAMNYSVHSVMYLYFALAALGYKRVVRPLAPYITIIQILQMVVGCYVTIFALQELHGEGGRGCGVSPANMRIQLVMYASYLYLFSKMFVASYIRPPKRPTVGGPSSTAGVSNGSVDKKVK</sequence>
<evidence type="ECO:0000313" key="15">
    <source>
        <dbReference type="Proteomes" id="UP000002316"/>
    </source>
</evidence>
<proteinExistence type="inferred from homology"/>
<evidence type="ECO:0000256" key="5">
    <source>
        <dbReference type="ARBA" id="ARBA00022692"/>
    </source>
</evidence>
<dbReference type="InterPro" id="IPR002076">
    <property type="entry name" value="ELO_fam"/>
</dbReference>
<comment type="similarity">
    <text evidence="2 12">Belongs to the ELO family.</text>
</comment>
<dbReference type="GO" id="GO:0030148">
    <property type="term" value="P:sphingolipid biosynthetic process"/>
    <property type="evidence" value="ECO:0007669"/>
    <property type="project" value="TreeGrafter"/>
</dbReference>
<dbReference type="PANTHER" id="PTHR11157:SF105">
    <property type="entry name" value="ELONGATION OF FATTY ACIDS PROTEIN"/>
    <property type="match status" value="1"/>
</dbReference>
<dbReference type="GO" id="GO:0042761">
    <property type="term" value="P:very long-chain fatty acid biosynthetic process"/>
    <property type="evidence" value="ECO:0007669"/>
    <property type="project" value="TreeGrafter"/>
</dbReference>
<dbReference type="Proteomes" id="UP000002316">
    <property type="component" value="Chromosome 7"/>
</dbReference>
<dbReference type="AlphaFoldDB" id="C9ZT16"/>
<keyword evidence="5 12" id="KW-0812">Transmembrane</keyword>
<keyword evidence="9 12" id="KW-0472">Membrane</keyword>
<evidence type="ECO:0000256" key="8">
    <source>
        <dbReference type="ARBA" id="ARBA00023098"/>
    </source>
</evidence>
<comment type="catalytic activity">
    <reaction evidence="12">
        <text>an acyl-CoA + malonyl-CoA + H(+) = a 3-oxoacyl-CoA + CO2 + CoA</text>
        <dbReference type="Rhea" id="RHEA:50252"/>
        <dbReference type="ChEBI" id="CHEBI:15378"/>
        <dbReference type="ChEBI" id="CHEBI:16526"/>
        <dbReference type="ChEBI" id="CHEBI:57287"/>
        <dbReference type="ChEBI" id="CHEBI:57384"/>
        <dbReference type="ChEBI" id="CHEBI:58342"/>
        <dbReference type="ChEBI" id="CHEBI:90726"/>
    </reaction>
    <physiologicalReaction direction="left-to-right" evidence="12">
        <dbReference type="Rhea" id="RHEA:50253"/>
    </physiologicalReaction>
</comment>
<evidence type="ECO:0000256" key="3">
    <source>
        <dbReference type="ARBA" id="ARBA00022516"/>
    </source>
</evidence>
<accession>C9ZT16</accession>
<dbReference type="GO" id="GO:0005789">
    <property type="term" value="C:endoplasmic reticulum membrane"/>
    <property type="evidence" value="ECO:0007669"/>
    <property type="project" value="TreeGrafter"/>
</dbReference>
<dbReference type="VEuPathDB" id="TriTrypDB:Tbg972.7.4690"/>
<dbReference type="PROSITE" id="PS01188">
    <property type="entry name" value="ELO"/>
    <property type="match status" value="1"/>
</dbReference>
<evidence type="ECO:0000256" key="4">
    <source>
        <dbReference type="ARBA" id="ARBA00022679"/>
    </source>
</evidence>